<comment type="caution">
    <text evidence="2">The sequence shown here is derived from an EMBL/GenBank/DDBJ whole genome shotgun (WGS) entry which is preliminary data.</text>
</comment>
<dbReference type="SUPFAM" id="SSF50331">
    <property type="entry name" value="MOP-like"/>
    <property type="match status" value="1"/>
</dbReference>
<evidence type="ECO:0000313" key="3">
    <source>
        <dbReference type="Proteomes" id="UP001206878"/>
    </source>
</evidence>
<dbReference type="Proteomes" id="UP001206878">
    <property type="component" value="Unassembled WGS sequence"/>
</dbReference>
<dbReference type="InterPro" id="IPR005116">
    <property type="entry name" value="Transp-assoc_OB_typ1"/>
</dbReference>
<name>A0AAW5MVJ8_9ESCH</name>
<evidence type="ECO:0000313" key="2">
    <source>
        <dbReference type="EMBL" id="MCR6679685.1"/>
    </source>
</evidence>
<dbReference type="EMBL" id="JANPXH010001615">
    <property type="protein sequence ID" value="MCR6679685.1"/>
    <property type="molecule type" value="Genomic_DNA"/>
</dbReference>
<protein>
    <submittedName>
        <fullName evidence="2">TOBE domain-containing protein</fullName>
    </submittedName>
</protein>
<proteinExistence type="predicted"/>
<gene>
    <name evidence="2" type="ORF">NVV43_30160</name>
</gene>
<organism evidence="2 3">
    <name type="scientific">Escherichia marmotae</name>
    <dbReference type="NCBI Taxonomy" id="1499973"/>
    <lineage>
        <taxon>Bacteria</taxon>
        <taxon>Pseudomonadati</taxon>
        <taxon>Pseudomonadota</taxon>
        <taxon>Gammaproteobacteria</taxon>
        <taxon>Enterobacterales</taxon>
        <taxon>Enterobacteriaceae</taxon>
        <taxon>Escherichia</taxon>
    </lineage>
</organism>
<feature type="non-terminal residue" evidence="2">
    <location>
        <position position="35"/>
    </location>
</feature>
<dbReference type="InterPro" id="IPR008995">
    <property type="entry name" value="Mo/tungstate-bd_C_term_dom"/>
</dbReference>
<dbReference type="AlphaFoldDB" id="A0AAW5MVJ8"/>
<reference evidence="2" key="1">
    <citation type="submission" date="2022-07" db="EMBL/GenBank/DDBJ databases">
        <title>Diversity of ethanolamine utilization by human commensal Escherichia coli.</title>
        <authorList>
            <person name="Jubelin G."/>
        </authorList>
    </citation>
    <scope>NUCLEOTIDE SEQUENCE</scope>
    <source>
        <strain evidence="2">S1</strain>
    </source>
</reference>
<dbReference type="Pfam" id="PF03459">
    <property type="entry name" value="TOBE"/>
    <property type="match status" value="1"/>
</dbReference>
<dbReference type="Gene3D" id="2.40.50.100">
    <property type="match status" value="1"/>
</dbReference>
<feature type="domain" description="Transport-associated OB type 1" evidence="1">
    <location>
        <begin position="4"/>
        <end position="33"/>
    </location>
</feature>
<sequence>MAVSASNQLTGTVSAVPIAAVNDEVEMTLAGGAKL</sequence>
<evidence type="ECO:0000259" key="1">
    <source>
        <dbReference type="Pfam" id="PF03459"/>
    </source>
</evidence>
<accession>A0AAW5MVJ8</accession>